<evidence type="ECO:0000313" key="3">
    <source>
        <dbReference type="Proteomes" id="UP000822688"/>
    </source>
</evidence>
<sequence>MSILHYPALQRANNVLCFQRMFQPVGFQRTRTEKSSLFLILLQFAAYGGCDVVLNYVPILERWVDVLMNSTR</sequence>
<keyword evidence="1" id="KW-0472">Membrane</keyword>
<dbReference type="AlphaFoldDB" id="A0A8T0IAN5"/>
<keyword evidence="1" id="KW-0812">Transmembrane</keyword>
<protein>
    <submittedName>
        <fullName evidence="2">Uncharacterized protein</fullName>
    </submittedName>
</protein>
<name>A0A8T0IAN5_CERPU</name>
<dbReference type="EMBL" id="CM026424">
    <property type="protein sequence ID" value="KAG0580754.1"/>
    <property type="molecule type" value="Genomic_DNA"/>
</dbReference>
<accession>A0A8T0IAN5</accession>
<evidence type="ECO:0000313" key="2">
    <source>
        <dbReference type="EMBL" id="KAG0580754.1"/>
    </source>
</evidence>
<gene>
    <name evidence="2" type="ORF">KC19_4G196800</name>
</gene>
<evidence type="ECO:0000256" key="1">
    <source>
        <dbReference type="SAM" id="Phobius"/>
    </source>
</evidence>
<proteinExistence type="predicted"/>
<keyword evidence="1" id="KW-1133">Transmembrane helix</keyword>
<comment type="caution">
    <text evidence="2">The sequence shown here is derived from an EMBL/GenBank/DDBJ whole genome shotgun (WGS) entry which is preliminary data.</text>
</comment>
<dbReference type="Proteomes" id="UP000822688">
    <property type="component" value="Chromosome 4"/>
</dbReference>
<feature type="transmembrane region" description="Helical" evidence="1">
    <location>
        <begin position="37"/>
        <end position="59"/>
    </location>
</feature>
<organism evidence="2 3">
    <name type="scientific">Ceratodon purpureus</name>
    <name type="common">Fire moss</name>
    <name type="synonym">Dicranum purpureum</name>
    <dbReference type="NCBI Taxonomy" id="3225"/>
    <lineage>
        <taxon>Eukaryota</taxon>
        <taxon>Viridiplantae</taxon>
        <taxon>Streptophyta</taxon>
        <taxon>Embryophyta</taxon>
        <taxon>Bryophyta</taxon>
        <taxon>Bryophytina</taxon>
        <taxon>Bryopsida</taxon>
        <taxon>Dicranidae</taxon>
        <taxon>Pseudoditrichales</taxon>
        <taxon>Ditrichaceae</taxon>
        <taxon>Ceratodon</taxon>
    </lineage>
</organism>
<keyword evidence="3" id="KW-1185">Reference proteome</keyword>
<reference evidence="2" key="1">
    <citation type="submission" date="2020-06" db="EMBL/GenBank/DDBJ databases">
        <title>WGS assembly of Ceratodon purpureus strain R40.</title>
        <authorList>
            <person name="Carey S.B."/>
            <person name="Jenkins J."/>
            <person name="Shu S."/>
            <person name="Lovell J.T."/>
            <person name="Sreedasyam A."/>
            <person name="Maumus F."/>
            <person name="Tiley G.P."/>
            <person name="Fernandez-Pozo N."/>
            <person name="Barry K."/>
            <person name="Chen C."/>
            <person name="Wang M."/>
            <person name="Lipzen A."/>
            <person name="Daum C."/>
            <person name="Saski C.A."/>
            <person name="Payton A.C."/>
            <person name="Mcbreen J.C."/>
            <person name="Conrad R.E."/>
            <person name="Kollar L.M."/>
            <person name="Olsson S."/>
            <person name="Huttunen S."/>
            <person name="Landis J.B."/>
            <person name="Wickett N.J."/>
            <person name="Johnson M.G."/>
            <person name="Rensing S.A."/>
            <person name="Grimwood J."/>
            <person name="Schmutz J."/>
            <person name="Mcdaniel S.F."/>
        </authorList>
    </citation>
    <scope>NUCLEOTIDE SEQUENCE</scope>
    <source>
        <strain evidence="2">R40</strain>
    </source>
</reference>